<evidence type="ECO:0000256" key="1">
    <source>
        <dbReference type="SAM" id="Phobius"/>
    </source>
</evidence>
<reference evidence="2 3" key="1">
    <citation type="submission" date="2017-09" db="EMBL/GenBank/DDBJ databases">
        <title>Depth-based differentiation of microbial function through sediment-hosted aquifers and enrichment of novel symbionts in the deep terrestrial subsurface.</title>
        <authorList>
            <person name="Probst A.J."/>
            <person name="Ladd B."/>
            <person name="Jarett J.K."/>
            <person name="Geller-Mcgrath D.E."/>
            <person name="Sieber C.M."/>
            <person name="Emerson J.B."/>
            <person name="Anantharaman K."/>
            <person name="Thomas B.C."/>
            <person name="Malmstrom R."/>
            <person name="Stieglmeier M."/>
            <person name="Klingl A."/>
            <person name="Woyke T."/>
            <person name="Ryan C.M."/>
            <person name="Banfield J.F."/>
        </authorList>
    </citation>
    <scope>NUCLEOTIDE SEQUENCE [LARGE SCALE GENOMIC DNA]</scope>
    <source>
        <strain evidence="2">CG22_combo_CG10-13_8_21_14_all_39_10</strain>
    </source>
</reference>
<feature type="transmembrane region" description="Helical" evidence="1">
    <location>
        <begin position="44"/>
        <end position="62"/>
    </location>
</feature>
<name>A0A2H0BIZ1_9BACT</name>
<feature type="transmembrane region" description="Helical" evidence="1">
    <location>
        <begin position="12"/>
        <end position="32"/>
    </location>
</feature>
<proteinExistence type="predicted"/>
<evidence type="ECO:0000313" key="3">
    <source>
        <dbReference type="Proteomes" id="UP000229847"/>
    </source>
</evidence>
<evidence type="ECO:0000313" key="2">
    <source>
        <dbReference type="EMBL" id="PIP57653.1"/>
    </source>
</evidence>
<sequence length="66" mass="7345">MKLDFSQRKSLSNYCGNLSIAWLAAGVIGPYVSRQTLGGVRNVVVFSVLMAMFFLTFMLILVKKGR</sequence>
<dbReference type="EMBL" id="PCSW01000059">
    <property type="protein sequence ID" value="PIP57653.1"/>
    <property type="molecule type" value="Genomic_DNA"/>
</dbReference>
<protein>
    <submittedName>
        <fullName evidence="2">Uncharacterized protein</fullName>
    </submittedName>
</protein>
<keyword evidence="1" id="KW-0812">Transmembrane</keyword>
<accession>A0A2H0BIZ1</accession>
<gene>
    <name evidence="2" type="ORF">COX03_01945</name>
</gene>
<dbReference type="AlphaFoldDB" id="A0A2H0BIZ1"/>
<keyword evidence="1" id="KW-0472">Membrane</keyword>
<organism evidence="2 3">
    <name type="scientific">Candidatus Woesebacteria bacterium CG22_combo_CG10-13_8_21_14_all_39_10</name>
    <dbReference type="NCBI Taxonomy" id="1975059"/>
    <lineage>
        <taxon>Bacteria</taxon>
        <taxon>Candidatus Woeseibacteriota</taxon>
    </lineage>
</organism>
<keyword evidence="1" id="KW-1133">Transmembrane helix</keyword>
<dbReference type="Proteomes" id="UP000229847">
    <property type="component" value="Unassembled WGS sequence"/>
</dbReference>
<comment type="caution">
    <text evidence="2">The sequence shown here is derived from an EMBL/GenBank/DDBJ whole genome shotgun (WGS) entry which is preliminary data.</text>
</comment>